<dbReference type="PROSITE" id="PS00059">
    <property type="entry name" value="ADH_ZINC"/>
    <property type="match status" value="1"/>
</dbReference>
<keyword evidence="3 5" id="KW-0862">Zinc</keyword>
<dbReference type="Proteomes" id="UP000462435">
    <property type="component" value="Unassembled WGS sequence"/>
</dbReference>
<dbReference type="SUPFAM" id="SSF50129">
    <property type="entry name" value="GroES-like"/>
    <property type="match status" value="1"/>
</dbReference>
<feature type="domain" description="Enoyl reductase (ER)" evidence="6">
    <location>
        <begin position="10"/>
        <end position="344"/>
    </location>
</feature>
<dbReference type="GO" id="GO:0008270">
    <property type="term" value="F:zinc ion binding"/>
    <property type="evidence" value="ECO:0007669"/>
    <property type="project" value="InterPro"/>
</dbReference>
<evidence type="ECO:0000256" key="5">
    <source>
        <dbReference type="RuleBase" id="RU361277"/>
    </source>
</evidence>
<gene>
    <name evidence="7" type="primary">adhA</name>
    <name evidence="7" type="ORF">GAK35_03559</name>
</gene>
<comment type="similarity">
    <text evidence="5">Belongs to the zinc-containing alcohol dehydrogenase family.</text>
</comment>
<dbReference type="InterPro" id="IPR013154">
    <property type="entry name" value="ADH-like_N"/>
</dbReference>
<dbReference type="InterPro" id="IPR002328">
    <property type="entry name" value="ADH_Zn_CS"/>
</dbReference>
<dbReference type="AlphaFoldDB" id="A0A7V8FU28"/>
<dbReference type="SUPFAM" id="SSF51735">
    <property type="entry name" value="NAD(P)-binding Rossmann-fold domains"/>
    <property type="match status" value="1"/>
</dbReference>
<dbReference type="EMBL" id="WNDX01000142">
    <property type="protein sequence ID" value="KAF1040278.1"/>
    <property type="molecule type" value="Genomic_DNA"/>
</dbReference>
<evidence type="ECO:0000259" key="6">
    <source>
        <dbReference type="SMART" id="SM00829"/>
    </source>
</evidence>
<dbReference type="InterPro" id="IPR011032">
    <property type="entry name" value="GroES-like_sf"/>
</dbReference>
<evidence type="ECO:0000313" key="8">
    <source>
        <dbReference type="Proteomes" id="UP000462435"/>
    </source>
</evidence>
<protein>
    <submittedName>
        <fullName evidence="7">Putative formaldehyde dehydrogenase AdhA</fullName>
    </submittedName>
</protein>
<dbReference type="InterPro" id="IPR020843">
    <property type="entry name" value="ER"/>
</dbReference>
<organism evidence="7 8">
    <name type="scientific">Herbaspirillum frisingense</name>
    <dbReference type="NCBI Taxonomy" id="92645"/>
    <lineage>
        <taxon>Bacteria</taxon>
        <taxon>Pseudomonadati</taxon>
        <taxon>Pseudomonadota</taxon>
        <taxon>Betaproteobacteria</taxon>
        <taxon>Burkholderiales</taxon>
        <taxon>Oxalobacteraceae</taxon>
        <taxon>Herbaspirillum</taxon>
    </lineage>
</organism>
<comment type="caution">
    <text evidence="7">The sequence shown here is derived from an EMBL/GenBank/DDBJ whole genome shotgun (WGS) entry which is preliminary data.</text>
</comment>
<evidence type="ECO:0000256" key="1">
    <source>
        <dbReference type="ARBA" id="ARBA00001947"/>
    </source>
</evidence>
<proteinExistence type="inferred from homology"/>
<reference evidence="8" key="1">
    <citation type="journal article" date="2020" name="MBio">
        <title>Horizontal gene transfer to a defensive symbiont with a reduced genome amongst a multipartite beetle microbiome.</title>
        <authorList>
            <person name="Waterworth S.C."/>
            <person name="Florez L.V."/>
            <person name="Rees E.R."/>
            <person name="Hertweck C."/>
            <person name="Kaltenpoth M."/>
            <person name="Kwan J.C."/>
        </authorList>
    </citation>
    <scope>NUCLEOTIDE SEQUENCE [LARGE SCALE GENOMIC DNA]</scope>
</reference>
<name>A0A7V8FU28_9BURK</name>
<sequence>MKTIGYAARDAHSPLAPFHFERRALRDEDVAIEILYCGVCHSDLHQSRNDWSEWGATLYPCVPGHEAIGRVVQVGKAVTRHQVGDAVAVGTIVDSCHHCDQCHRGEEQMCREFPTLTYNGRDRIDGSQTYGGYSKHIVTREDFVLRIPDGLDLSRAGPLLCAGITVYSPLRQWNVGPGSRVGVIGIGGLGHLAVRFAAGLGASVTVITRTADKAAQAHELGAEHVLVSTSEEAMAAAVSSFDVIIDTIPVAHDVTPYVGLLDVEGALVIVGALGDMGNFNSLPLILGRRRITGSPSGGIAQTQEMLDFCARKNILPECEIIAMDGINEAFERMERGDVRYRFVIDMATLALA</sequence>
<dbReference type="InterPro" id="IPR036291">
    <property type="entry name" value="NAD(P)-bd_dom_sf"/>
</dbReference>
<dbReference type="Pfam" id="PF08240">
    <property type="entry name" value="ADH_N"/>
    <property type="match status" value="1"/>
</dbReference>
<dbReference type="Gene3D" id="3.40.50.720">
    <property type="entry name" value="NAD(P)-binding Rossmann-like Domain"/>
    <property type="match status" value="1"/>
</dbReference>
<evidence type="ECO:0000256" key="4">
    <source>
        <dbReference type="ARBA" id="ARBA00023002"/>
    </source>
</evidence>
<comment type="cofactor">
    <cofactor evidence="1 5">
        <name>Zn(2+)</name>
        <dbReference type="ChEBI" id="CHEBI:29105"/>
    </cofactor>
</comment>
<evidence type="ECO:0000256" key="3">
    <source>
        <dbReference type="ARBA" id="ARBA00022833"/>
    </source>
</evidence>
<dbReference type="Gene3D" id="3.90.180.10">
    <property type="entry name" value="Medium-chain alcohol dehydrogenases, catalytic domain"/>
    <property type="match status" value="1"/>
</dbReference>
<dbReference type="PANTHER" id="PTHR42683">
    <property type="entry name" value="ALDEHYDE REDUCTASE"/>
    <property type="match status" value="1"/>
</dbReference>
<dbReference type="SMART" id="SM00829">
    <property type="entry name" value="PKS_ER"/>
    <property type="match status" value="1"/>
</dbReference>
<keyword evidence="2 5" id="KW-0479">Metal-binding</keyword>
<dbReference type="FunFam" id="3.40.50.720:FF:000022">
    <property type="entry name" value="Cinnamyl alcohol dehydrogenase"/>
    <property type="match status" value="1"/>
</dbReference>
<keyword evidence="4" id="KW-0560">Oxidoreductase</keyword>
<dbReference type="GO" id="GO:0008106">
    <property type="term" value="F:alcohol dehydrogenase (NADP+) activity"/>
    <property type="evidence" value="ECO:0007669"/>
    <property type="project" value="UniProtKB-ARBA"/>
</dbReference>
<dbReference type="Pfam" id="PF00107">
    <property type="entry name" value="ADH_zinc_N"/>
    <property type="match status" value="1"/>
</dbReference>
<dbReference type="InterPro" id="IPR013149">
    <property type="entry name" value="ADH-like_C"/>
</dbReference>
<accession>A0A7V8FU28</accession>
<dbReference type="InterPro" id="IPR047109">
    <property type="entry name" value="CAD-like"/>
</dbReference>
<evidence type="ECO:0000256" key="2">
    <source>
        <dbReference type="ARBA" id="ARBA00022723"/>
    </source>
</evidence>
<evidence type="ECO:0000313" key="7">
    <source>
        <dbReference type="EMBL" id="KAF1040278.1"/>
    </source>
</evidence>
<dbReference type="CDD" id="cd05283">
    <property type="entry name" value="CAD1"/>
    <property type="match status" value="1"/>
</dbReference>